<comment type="similarity">
    <text evidence="1 3">Belongs to the 5'-nucleotidase family.</text>
</comment>
<protein>
    <recommendedName>
        <fullName evidence="8">5'-nucleotidase</fullName>
    </recommendedName>
</protein>
<dbReference type="Gene3D" id="3.60.21.10">
    <property type="match status" value="1"/>
</dbReference>
<dbReference type="GO" id="GO:0046872">
    <property type="term" value="F:metal ion binding"/>
    <property type="evidence" value="ECO:0007669"/>
    <property type="project" value="InterPro"/>
</dbReference>
<evidence type="ECO:0000313" key="7">
    <source>
        <dbReference type="Proteomes" id="UP000030134"/>
    </source>
</evidence>
<dbReference type="InterPro" id="IPR029052">
    <property type="entry name" value="Metallo-depent_PP-like"/>
</dbReference>
<dbReference type="eggNOG" id="COG0737">
    <property type="taxonomic scope" value="Bacteria"/>
</dbReference>
<evidence type="ECO:0000256" key="2">
    <source>
        <dbReference type="ARBA" id="ARBA00022729"/>
    </source>
</evidence>
<dbReference type="Pfam" id="PF02872">
    <property type="entry name" value="5_nucleotid_C"/>
    <property type="match status" value="1"/>
</dbReference>
<sequence length="476" mass="53578">MIAFVAFFAFCTVQTTVAQEKKVVFLSVNDMHAAIDQFPRFGYMVDSLRQIYPDMLLIGAGDNHSGNPINDLFTPRGYPMTHLMNMVRFDYSVLGNHEFDTRADLGLLTQVAQFPFLAANVFPAPQRGIRLLPSAIHTLPNGVRVGLVGLLQLEKSGLPATNPTWVEHVRFAPAQKEIKKYQELREVCDAVVLVSHLGVEEDQIVARDNNWIDLIIGGHSHTLLTEPIKEGKCTITQAGSRLRNCYLTTLTLSDSSEVQVTTQLLSIDAQAGEESATIRAVVDDFNSNSFFKQVVGEASDDFTSGEELGFFMADAHYSTLGVDITLQNRGGVRMSRLPKGPITNHNVYSLDPFGNEMVVIELTPEELSRLLLKNWSKEFESPIYAAGLYAVYHVDKKSKKCFSVELFTPNKKPLKKDYKYRVAYNNYIANAYEFEHTSSYKETGYTSVESILAYLKKVQKVPSYRKSKKRWKVVYH</sequence>
<dbReference type="SUPFAM" id="SSF55816">
    <property type="entry name" value="5'-nucleotidase (syn. UDP-sugar hydrolase), C-terminal domain"/>
    <property type="match status" value="1"/>
</dbReference>
<dbReference type="InterPro" id="IPR036907">
    <property type="entry name" value="5'-Nucleotdase_C_sf"/>
</dbReference>
<dbReference type="GO" id="GO:0000166">
    <property type="term" value="F:nucleotide binding"/>
    <property type="evidence" value="ECO:0007669"/>
    <property type="project" value="UniProtKB-KW"/>
</dbReference>
<dbReference type="AlphaFoldDB" id="A0A0A2G9S7"/>
<dbReference type="STRING" id="266762.HQ36_01445"/>
<comment type="caution">
    <text evidence="6">The sequence shown here is derived from an EMBL/GenBank/DDBJ whole genome shotgun (WGS) entry which is preliminary data.</text>
</comment>
<dbReference type="PRINTS" id="PR01607">
    <property type="entry name" value="APYRASEFAMLY"/>
</dbReference>
<feature type="domain" description="5'-Nucleotidase C-terminal" evidence="5">
    <location>
        <begin position="304"/>
        <end position="430"/>
    </location>
</feature>
<dbReference type="Gene3D" id="3.90.780.10">
    <property type="entry name" value="5'-Nucleotidase, C-terminal domain"/>
    <property type="match status" value="1"/>
</dbReference>
<keyword evidence="7" id="KW-1185">Reference proteome</keyword>
<evidence type="ECO:0000313" key="6">
    <source>
        <dbReference type="EMBL" id="KGN99150.1"/>
    </source>
</evidence>
<dbReference type="PROSITE" id="PS00786">
    <property type="entry name" value="5_NUCLEOTIDASE_2"/>
    <property type="match status" value="1"/>
</dbReference>
<keyword evidence="3" id="KW-0378">Hydrolase</keyword>
<feature type="domain" description="Calcineurin-like phosphoesterase" evidence="4">
    <location>
        <begin position="25"/>
        <end position="222"/>
    </location>
</feature>
<evidence type="ECO:0000259" key="5">
    <source>
        <dbReference type="Pfam" id="PF02872"/>
    </source>
</evidence>
<evidence type="ECO:0000256" key="3">
    <source>
        <dbReference type="RuleBase" id="RU362119"/>
    </source>
</evidence>
<dbReference type="GO" id="GO:0009166">
    <property type="term" value="P:nucleotide catabolic process"/>
    <property type="evidence" value="ECO:0007669"/>
    <property type="project" value="InterPro"/>
</dbReference>
<proteinExistence type="inferred from homology"/>
<dbReference type="EMBL" id="JQZW01000002">
    <property type="protein sequence ID" value="KGN99150.1"/>
    <property type="molecule type" value="Genomic_DNA"/>
</dbReference>
<dbReference type="Proteomes" id="UP000030134">
    <property type="component" value="Unassembled WGS sequence"/>
</dbReference>
<dbReference type="InterPro" id="IPR008334">
    <property type="entry name" value="5'-Nucleotdase_C"/>
</dbReference>
<dbReference type="CDD" id="cd00845">
    <property type="entry name" value="MPP_UshA_N_like"/>
    <property type="match status" value="1"/>
</dbReference>
<evidence type="ECO:0000256" key="1">
    <source>
        <dbReference type="ARBA" id="ARBA00006654"/>
    </source>
</evidence>
<gene>
    <name evidence="6" type="ORF">HQ36_01445</name>
</gene>
<keyword evidence="2" id="KW-0732">Signal</keyword>
<organism evidence="6 7">
    <name type="scientific">Porphyromonas gingivicanis</name>
    <dbReference type="NCBI Taxonomy" id="266762"/>
    <lineage>
        <taxon>Bacteria</taxon>
        <taxon>Pseudomonadati</taxon>
        <taxon>Bacteroidota</taxon>
        <taxon>Bacteroidia</taxon>
        <taxon>Bacteroidales</taxon>
        <taxon>Porphyromonadaceae</taxon>
        <taxon>Porphyromonas</taxon>
    </lineage>
</organism>
<accession>A0A0A2G9S7</accession>
<dbReference type="PANTHER" id="PTHR11575">
    <property type="entry name" value="5'-NUCLEOTIDASE-RELATED"/>
    <property type="match status" value="1"/>
</dbReference>
<dbReference type="Pfam" id="PF00149">
    <property type="entry name" value="Metallophos"/>
    <property type="match status" value="1"/>
</dbReference>
<evidence type="ECO:0008006" key="8">
    <source>
        <dbReference type="Google" id="ProtNLM"/>
    </source>
</evidence>
<dbReference type="SUPFAM" id="SSF56300">
    <property type="entry name" value="Metallo-dependent phosphatases"/>
    <property type="match status" value="1"/>
</dbReference>
<dbReference type="InterPro" id="IPR004843">
    <property type="entry name" value="Calcineurin-like_PHP"/>
</dbReference>
<dbReference type="GO" id="GO:0016788">
    <property type="term" value="F:hydrolase activity, acting on ester bonds"/>
    <property type="evidence" value="ECO:0007669"/>
    <property type="project" value="InterPro"/>
</dbReference>
<name>A0A0A2G9S7_9PORP</name>
<dbReference type="InterPro" id="IPR006179">
    <property type="entry name" value="5_nucleotidase/apyrase"/>
</dbReference>
<dbReference type="PANTHER" id="PTHR11575:SF24">
    <property type="entry name" value="5'-NUCLEOTIDASE"/>
    <property type="match status" value="1"/>
</dbReference>
<reference evidence="6 7" key="1">
    <citation type="submission" date="2014-08" db="EMBL/GenBank/DDBJ databases">
        <title>Porphyromonas gingivicanis strain:COT-022_OH1391 Genome sequencing.</title>
        <authorList>
            <person name="Wallis C."/>
            <person name="Deusch O."/>
            <person name="O'Flynn C."/>
            <person name="Davis I."/>
            <person name="Jospin G."/>
            <person name="Darling A.E."/>
            <person name="Coil D.A."/>
            <person name="Alexiev A."/>
            <person name="Horsfall A."/>
            <person name="Kirkwood N."/>
            <person name="Harris S."/>
            <person name="Eisen J.A."/>
        </authorList>
    </citation>
    <scope>NUCLEOTIDE SEQUENCE [LARGE SCALE GENOMIC DNA]</scope>
    <source>
        <strain evidence="7">COT-022 OH1391</strain>
    </source>
</reference>
<dbReference type="InterPro" id="IPR006146">
    <property type="entry name" value="5'-Nucleotdase_CS"/>
</dbReference>
<evidence type="ECO:0000259" key="4">
    <source>
        <dbReference type="Pfam" id="PF00149"/>
    </source>
</evidence>
<keyword evidence="3" id="KW-0547">Nucleotide-binding</keyword>